<comment type="subcellular location">
    <subcellularLocation>
        <location evidence="1">Membrane</location>
        <topology evidence="1">Multi-pass membrane protein</topology>
    </subcellularLocation>
</comment>
<evidence type="ECO:0000256" key="8">
    <source>
        <dbReference type="ARBA" id="ARBA00023136"/>
    </source>
</evidence>
<comment type="similarity">
    <text evidence="2">Belongs to the DsbB family. BdbC subfamily.</text>
</comment>
<keyword evidence="3" id="KW-0813">Transport</keyword>
<feature type="transmembrane region" description="Helical" evidence="12">
    <location>
        <begin position="29"/>
        <end position="51"/>
    </location>
</feature>
<evidence type="ECO:0000256" key="9">
    <source>
        <dbReference type="ARBA" id="ARBA00023157"/>
    </source>
</evidence>
<comment type="caution">
    <text evidence="13">The sequence shown here is derived from an EMBL/GenBank/DDBJ whole genome shotgun (WGS) entry which is preliminary data.</text>
</comment>
<organism evidence="13 14">
    <name type="scientific">Pelagibacterium lentulum</name>
    <dbReference type="NCBI Taxonomy" id="2029865"/>
    <lineage>
        <taxon>Bacteria</taxon>
        <taxon>Pseudomonadati</taxon>
        <taxon>Pseudomonadota</taxon>
        <taxon>Alphaproteobacteria</taxon>
        <taxon>Hyphomicrobiales</taxon>
        <taxon>Devosiaceae</taxon>
        <taxon>Pelagibacterium</taxon>
    </lineage>
</organism>
<name>A0A916W438_9HYPH</name>
<dbReference type="Gene3D" id="1.20.1550.10">
    <property type="entry name" value="DsbB-like"/>
    <property type="match status" value="1"/>
</dbReference>
<dbReference type="GO" id="GO:0006457">
    <property type="term" value="P:protein folding"/>
    <property type="evidence" value="ECO:0007669"/>
    <property type="project" value="InterPro"/>
</dbReference>
<evidence type="ECO:0000256" key="1">
    <source>
        <dbReference type="ARBA" id="ARBA00004141"/>
    </source>
</evidence>
<evidence type="ECO:0000256" key="11">
    <source>
        <dbReference type="ARBA" id="ARBA00023284"/>
    </source>
</evidence>
<dbReference type="PIRSF" id="PIRSF036659">
    <property type="entry name" value="BdbC"/>
    <property type="match status" value="1"/>
</dbReference>
<evidence type="ECO:0000256" key="10">
    <source>
        <dbReference type="ARBA" id="ARBA00023186"/>
    </source>
</evidence>
<protein>
    <recommendedName>
        <fullName evidence="15">Disulfide bond formation protein DsbB</fullName>
    </recommendedName>
</protein>
<feature type="transmembrane region" description="Helical" evidence="12">
    <location>
        <begin position="137"/>
        <end position="158"/>
    </location>
</feature>
<evidence type="ECO:0008006" key="15">
    <source>
        <dbReference type="Google" id="ProtNLM"/>
    </source>
</evidence>
<evidence type="ECO:0000313" key="14">
    <source>
        <dbReference type="Proteomes" id="UP000596977"/>
    </source>
</evidence>
<keyword evidence="10" id="KW-0143">Chaperone</keyword>
<evidence type="ECO:0000256" key="12">
    <source>
        <dbReference type="SAM" id="Phobius"/>
    </source>
</evidence>
<dbReference type="Proteomes" id="UP000596977">
    <property type="component" value="Unassembled WGS sequence"/>
</dbReference>
<keyword evidence="14" id="KW-1185">Reference proteome</keyword>
<keyword evidence="9" id="KW-1015">Disulfide bond</keyword>
<keyword evidence="11" id="KW-0676">Redox-active center</keyword>
<accession>A0A916W438</accession>
<evidence type="ECO:0000256" key="5">
    <source>
        <dbReference type="ARBA" id="ARBA00022982"/>
    </source>
</evidence>
<proteinExistence type="inferred from homology"/>
<keyword evidence="4 12" id="KW-0812">Transmembrane</keyword>
<feature type="transmembrane region" description="Helical" evidence="12">
    <location>
        <begin position="93"/>
        <end position="117"/>
    </location>
</feature>
<dbReference type="GO" id="GO:0015035">
    <property type="term" value="F:protein-disulfide reductase activity"/>
    <property type="evidence" value="ECO:0007669"/>
    <property type="project" value="InterPro"/>
</dbReference>
<evidence type="ECO:0000256" key="3">
    <source>
        <dbReference type="ARBA" id="ARBA00022448"/>
    </source>
</evidence>
<sequence length="164" mass="17284">MPHARLIGAKRKDAKASAMTIRAGTTANAWGFVFLAWLVALAASLGALFIGEIMGQTPCNLCWHQRAFMFPLAVILAVASFRSDASVSWYGLPLAVVGAAIAAFHSLLYAGIIPAAIEPCGRDGPSCSSADMTILGVLPLPYLSLAAFLSIALLLLLARRRRSA</sequence>
<gene>
    <name evidence="13" type="ORF">GCM10011499_38470</name>
</gene>
<dbReference type="InterPro" id="IPR003752">
    <property type="entry name" value="DiS_bond_form_DsbB/BdbC"/>
</dbReference>
<reference evidence="13 14" key="1">
    <citation type="journal article" date="2014" name="Int. J. Syst. Evol. Microbiol.">
        <title>Complete genome sequence of Corynebacterium casei LMG S-19264T (=DSM 44701T), isolated from a smear-ripened cheese.</title>
        <authorList>
            <consortium name="US DOE Joint Genome Institute (JGI-PGF)"/>
            <person name="Walter F."/>
            <person name="Albersmeier A."/>
            <person name="Kalinowski J."/>
            <person name="Ruckert C."/>
        </authorList>
    </citation>
    <scope>NUCLEOTIDE SEQUENCE [LARGE SCALE GENOMIC DNA]</scope>
    <source>
        <strain evidence="13 14">CGMCC 1.15896</strain>
    </source>
</reference>
<dbReference type="PANTHER" id="PTHR43469">
    <property type="entry name" value="DISULFIDE FORMATION PROTEIN-RELATED"/>
    <property type="match status" value="1"/>
</dbReference>
<dbReference type="PANTHER" id="PTHR43469:SF1">
    <property type="entry name" value="SPBETA PROPHAGE-DERIVED DISULFIDE BOND FORMATION PROTEIN B"/>
    <property type="match status" value="1"/>
</dbReference>
<evidence type="ECO:0000313" key="13">
    <source>
        <dbReference type="EMBL" id="GGA64335.1"/>
    </source>
</evidence>
<feature type="transmembrane region" description="Helical" evidence="12">
    <location>
        <begin position="63"/>
        <end position="81"/>
    </location>
</feature>
<dbReference type="InterPro" id="IPR012187">
    <property type="entry name" value="Disulphide_bond_form_BdbC"/>
</dbReference>
<dbReference type="Pfam" id="PF02600">
    <property type="entry name" value="DsbB"/>
    <property type="match status" value="1"/>
</dbReference>
<keyword evidence="7" id="KW-0560">Oxidoreductase</keyword>
<evidence type="ECO:0000256" key="4">
    <source>
        <dbReference type="ARBA" id="ARBA00022692"/>
    </source>
</evidence>
<dbReference type="EMBL" id="BMKB01000012">
    <property type="protein sequence ID" value="GGA64335.1"/>
    <property type="molecule type" value="Genomic_DNA"/>
</dbReference>
<evidence type="ECO:0000256" key="7">
    <source>
        <dbReference type="ARBA" id="ARBA00023002"/>
    </source>
</evidence>
<keyword evidence="8 12" id="KW-0472">Membrane</keyword>
<dbReference type="AlphaFoldDB" id="A0A916W438"/>
<dbReference type="SUPFAM" id="SSF158442">
    <property type="entry name" value="DsbB-like"/>
    <property type="match status" value="1"/>
</dbReference>
<dbReference type="InterPro" id="IPR023380">
    <property type="entry name" value="DsbB-like_sf"/>
</dbReference>
<dbReference type="GO" id="GO:0016020">
    <property type="term" value="C:membrane"/>
    <property type="evidence" value="ECO:0007669"/>
    <property type="project" value="UniProtKB-SubCell"/>
</dbReference>
<evidence type="ECO:0000256" key="6">
    <source>
        <dbReference type="ARBA" id="ARBA00022989"/>
    </source>
</evidence>
<keyword evidence="5" id="KW-0249">Electron transport</keyword>
<keyword evidence="6 12" id="KW-1133">Transmembrane helix</keyword>
<evidence type="ECO:0000256" key="2">
    <source>
        <dbReference type="ARBA" id="ARBA00007602"/>
    </source>
</evidence>